<dbReference type="PANTHER" id="PTHR34397:SF22">
    <property type="entry name" value="OS05G0237600 PROTEIN"/>
    <property type="match status" value="1"/>
</dbReference>
<sequence length="201" mass="23176">MKKKKSVSFNLFDDEDLDLPLPIPNVFPMKKKKKVVSLSLFDDLLLHDPPPLPSVQPQTHHQKLYSNLYFKRTFHAINPEPILAIVPYSGQTMPQSAVTLHKNRKRKGNEKITSIRNQVQNEPEPRPEPLLPEILREIGLNEGTVPVFLYQKRLTSSDTKPDQNRIFLSHNREKVMEFLTQMERQLVEVNQGCGPSSVFEV</sequence>
<keyword evidence="2" id="KW-1185">Reference proteome</keyword>
<evidence type="ECO:0000313" key="2">
    <source>
        <dbReference type="Proteomes" id="UP000834106"/>
    </source>
</evidence>
<gene>
    <name evidence="1" type="ORF">FPE_LOCUS32221</name>
</gene>
<dbReference type="AlphaFoldDB" id="A0AAD2AEX0"/>
<protein>
    <submittedName>
        <fullName evidence="1">Uncharacterized protein</fullName>
    </submittedName>
</protein>
<dbReference type="Proteomes" id="UP000834106">
    <property type="component" value="Chromosome 21"/>
</dbReference>
<dbReference type="PANTHER" id="PTHR34397">
    <property type="entry name" value="OS05G0237600 PROTEIN"/>
    <property type="match status" value="1"/>
</dbReference>
<evidence type="ECO:0000313" key="1">
    <source>
        <dbReference type="EMBL" id="CAI9784791.1"/>
    </source>
</evidence>
<dbReference type="EMBL" id="OU503056">
    <property type="protein sequence ID" value="CAI9784791.1"/>
    <property type="molecule type" value="Genomic_DNA"/>
</dbReference>
<proteinExistence type="predicted"/>
<reference evidence="1" key="1">
    <citation type="submission" date="2023-05" db="EMBL/GenBank/DDBJ databases">
        <authorList>
            <person name="Huff M."/>
        </authorList>
    </citation>
    <scope>NUCLEOTIDE SEQUENCE</scope>
</reference>
<accession>A0AAD2AEX0</accession>
<organism evidence="1 2">
    <name type="scientific">Fraxinus pennsylvanica</name>
    <dbReference type="NCBI Taxonomy" id="56036"/>
    <lineage>
        <taxon>Eukaryota</taxon>
        <taxon>Viridiplantae</taxon>
        <taxon>Streptophyta</taxon>
        <taxon>Embryophyta</taxon>
        <taxon>Tracheophyta</taxon>
        <taxon>Spermatophyta</taxon>
        <taxon>Magnoliopsida</taxon>
        <taxon>eudicotyledons</taxon>
        <taxon>Gunneridae</taxon>
        <taxon>Pentapetalae</taxon>
        <taxon>asterids</taxon>
        <taxon>lamiids</taxon>
        <taxon>Lamiales</taxon>
        <taxon>Oleaceae</taxon>
        <taxon>Oleeae</taxon>
        <taxon>Fraxinus</taxon>
    </lineage>
</organism>
<name>A0AAD2AEX0_9LAMI</name>